<feature type="domain" description="C2H2-type" evidence="15">
    <location>
        <begin position="475"/>
        <end position="502"/>
    </location>
</feature>
<dbReference type="PROSITE" id="PS00028">
    <property type="entry name" value="ZINC_FINGER_C2H2_1"/>
    <property type="match status" value="10"/>
</dbReference>
<dbReference type="SMART" id="SM00349">
    <property type="entry name" value="KRAB"/>
    <property type="match status" value="2"/>
</dbReference>
<dbReference type="FunFam" id="3.30.160.60:FF:000496">
    <property type="entry name" value="Zinc finger with KRAB and SCAN domains 1"/>
    <property type="match status" value="1"/>
</dbReference>
<dbReference type="FunFam" id="3.30.160.60:FF:000016">
    <property type="entry name" value="zinc finger protein 37 homolog"/>
    <property type="match status" value="1"/>
</dbReference>
<comment type="similarity">
    <text evidence="3">Belongs to the krueppel C2H2-type zinc-finger protein family.</text>
</comment>
<dbReference type="InterPro" id="IPR003655">
    <property type="entry name" value="aKRAB"/>
</dbReference>
<evidence type="ECO:0000259" key="17">
    <source>
        <dbReference type="PROSITE" id="PS50806"/>
    </source>
</evidence>
<feature type="region of interest" description="Disordered" evidence="14">
    <location>
        <begin position="785"/>
        <end position="826"/>
    </location>
</feature>
<keyword evidence="10" id="KW-0804">Transcription</keyword>
<keyword evidence="8" id="KW-0805">Transcription regulation</keyword>
<dbReference type="InterPro" id="IPR036051">
    <property type="entry name" value="KRAB_dom_sf"/>
</dbReference>
<feature type="domain" description="C2H2-type" evidence="15">
    <location>
        <begin position="1028"/>
        <end position="1055"/>
    </location>
</feature>
<feature type="domain" description="C2H2-type" evidence="15">
    <location>
        <begin position="388"/>
        <end position="415"/>
    </location>
</feature>
<dbReference type="FunFam" id="3.30.160.60:FF:000180">
    <property type="entry name" value="Zinc finger protein 689"/>
    <property type="match status" value="1"/>
</dbReference>
<dbReference type="FunFam" id="3.30.160.60:FF:001156">
    <property type="entry name" value="Zinc finger protein 407"/>
    <property type="match status" value="1"/>
</dbReference>
<sequence>MAEAAPSRVPERDKQMNNERPPTPSSPQPAAEKSSYLYSSEITLWTVVAAIQALEKKVDSCLTRVLTLEGRTGTAEKKLADCEKTAVEFGNQLEGKWAVLGTLLQEYGLLQRRLENVENLLRNRNFWILRLPPGSKGEVPKVPVTFDDVAVYFSEWEWGKLEDWQKELYKHVLRGNYETLVSLDYAISKPDILTRIERGEKPCPEDQWGQEKGSEEEATHPPKLGTGLPPHPERIPSPVRPPEEEPKEDQAPELQQDEGTRVTPPVPDTRPPASTSVLSSIKQEGESSGAESRTSPPKDIVPSVGSGGAGVAIKIEAQSEDEMVPEQLFMGSPSRPKCRISKGPRSRTRGPRQHHAQGVPRVPVGESQAAGARGEPPRVLPRRRERAFFCSDCGQSFRLKINLTIHQRTHVEEEPREACGGSSTSWEEGHSTLEPGEVVVPGPVIRWLPEEPMGHRRSLAGRSFMGQRPAATKVYHCSECLRFFQQRKSLLLHQRQHTGHSQGWPSCPYCGKAFRRPSDLFRHQRIHTGERPYQCPQCGRAFNRNHHLAVHMQTHTRGQAGLHFLVPTTRQGSSPLQGTSHEEAMAEAATAPGWHVGTPLQQEAQIQSTESSLLAILAAVQAVEKKMESQAVHLQSLEVRTGTAEKKLADCEKRAVELSNQLEGKWAVLGTLLQEYGLLQRRLENVENLLRNRNSSVLWLPPGSKGEVPKVPMSTEEVARCFSEQQEGSLGDWQKELCKQIPKGSQETLGSLETRLLGSPPGVLPWIKQEEEACGRNLQELTTTHLGSETWLASKEKSLEGESEGLEPAWATEGEPGKEDCEEGNCRDPLPVSREREMAALPPGPQSQAVSGAEGIEQCLPWAERGQNFSSKELVVQHKRTHHGPQPFACGQCPESVTQPTTRNSHLRAHKAQRDYTCTQCGKSFVHQSTLTTHYRTHTGEKPYECTECKKRFGRLSTLLEHRRTHTGERPFPCSQCGRRFGRLSTLVEHRRTHTGEKPFPCTQCEKRFTRLANLTVHQSVHSGEQAFQCAQCGTCFAHKPAFLRHLRGHSQEKRFTCGQCGKSFTCRSWLVRHQGSHASRAASAYVACKRDFSSHDPLKDAAWGGSLSDPPVTPRSEGNRIEQDHRLHPGGRQLSDQEGLRRSLHSFLSRVKMENAG</sequence>
<feature type="domain" description="KRAB-related" evidence="17">
    <location>
        <begin position="141"/>
        <end position="205"/>
    </location>
</feature>
<comment type="function">
    <text evidence="1">May be involved in transcriptional regulation.</text>
</comment>
<feature type="region of interest" description="Disordered" evidence="14">
    <location>
        <begin position="412"/>
        <end position="435"/>
    </location>
</feature>
<dbReference type="CDD" id="cd07765">
    <property type="entry name" value="KRAB_A-box"/>
    <property type="match status" value="1"/>
</dbReference>
<dbReference type="Pfam" id="PF00096">
    <property type="entry name" value="zf-C2H2"/>
    <property type="match status" value="8"/>
</dbReference>
<name>A0A8B7U624_CASCN</name>
<evidence type="ECO:0000256" key="3">
    <source>
        <dbReference type="ARBA" id="ARBA00006991"/>
    </source>
</evidence>
<feature type="compositionally biased region" description="Polar residues" evidence="14">
    <location>
        <begin position="273"/>
        <end position="282"/>
    </location>
</feature>
<dbReference type="GO" id="GO:0000981">
    <property type="term" value="F:DNA-binding transcription factor activity, RNA polymerase II-specific"/>
    <property type="evidence" value="ECO:0007669"/>
    <property type="project" value="TreeGrafter"/>
</dbReference>
<evidence type="ECO:0000256" key="10">
    <source>
        <dbReference type="ARBA" id="ARBA00023163"/>
    </source>
</evidence>
<dbReference type="InterPro" id="IPR036236">
    <property type="entry name" value="Znf_C2H2_sf"/>
</dbReference>
<evidence type="ECO:0000256" key="12">
    <source>
        <dbReference type="PROSITE-ProRule" id="PRU00042"/>
    </source>
</evidence>
<keyword evidence="7" id="KW-0862">Zinc</keyword>
<dbReference type="FunFam" id="3.30.160.60:FF:000912">
    <property type="entry name" value="Zinc finger protein 660"/>
    <property type="match status" value="1"/>
</dbReference>
<dbReference type="InterPro" id="IPR013087">
    <property type="entry name" value="Znf_C2H2_type"/>
</dbReference>
<feature type="compositionally biased region" description="Basic and acidic residues" evidence="14">
    <location>
        <begin position="1118"/>
        <end position="1128"/>
    </location>
</feature>
<dbReference type="GO" id="GO:0008270">
    <property type="term" value="F:zinc ion binding"/>
    <property type="evidence" value="ECO:0007669"/>
    <property type="project" value="UniProtKB-KW"/>
</dbReference>
<dbReference type="PANTHER" id="PTHR23235:SF142">
    <property type="entry name" value="ZINC FINGER PROTEIN 384"/>
    <property type="match status" value="1"/>
</dbReference>
<feature type="domain" description="C2H2-type" evidence="15">
    <location>
        <begin position="888"/>
        <end position="915"/>
    </location>
</feature>
<dbReference type="PANTHER" id="PTHR23235">
    <property type="entry name" value="KRUEPPEL-LIKE TRANSCRIPTION FACTOR"/>
    <property type="match status" value="1"/>
</dbReference>
<dbReference type="OrthoDB" id="654211at2759"/>
<comment type="subcellular location">
    <subcellularLocation>
        <location evidence="2">Nucleus</location>
    </subcellularLocation>
</comment>
<evidence type="ECO:0000256" key="1">
    <source>
        <dbReference type="ARBA" id="ARBA00003767"/>
    </source>
</evidence>
<dbReference type="RefSeq" id="XP_020014876.1">
    <property type="nucleotide sequence ID" value="XM_020159287.1"/>
</dbReference>
<dbReference type="PROSITE" id="PS50805">
    <property type="entry name" value="KRAB"/>
    <property type="match status" value="1"/>
</dbReference>
<dbReference type="InterPro" id="IPR001909">
    <property type="entry name" value="KRAB"/>
</dbReference>
<dbReference type="Pfam" id="PF01352">
    <property type="entry name" value="KRAB"/>
    <property type="match status" value="1"/>
</dbReference>
<protein>
    <submittedName>
        <fullName evidence="18">Protein ZNF783</fullName>
    </submittedName>
</protein>
<dbReference type="GO" id="GO:0000978">
    <property type="term" value="F:RNA polymerase II cis-regulatory region sequence-specific DNA binding"/>
    <property type="evidence" value="ECO:0007669"/>
    <property type="project" value="TreeGrafter"/>
</dbReference>
<keyword evidence="11" id="KW-0539">Nucleus</keyword>
<dbReference type="AlphaFoldDB" id="A0A8B7U624"/>
<feature type="domain" description="C2H2-type" evidence="15">
    <location>
        <begin position="972"/>
        <end position="999"/>
    </location>
</feature>
<feature type="domain" description="C2H2-type" evidence="15">
    <location>
        <begin position="1056"/>
        <end position="1083"/>
    </location>
</feature>
<feature type="region of interest" description="Disordered" evidence="14">
    <location>
        <begin position="1"/>
        <end position="32"/>
    </location>
</feature>
<dbReference type="FunFam" id="3.30.160.60:FF:000083">
    <property type="entry name" value="Immunodeficiency virus type I enhancer binding protein 1"/>
    <property type="match status" value="1"/>
</dbReference>
<feature type="domain" description="C2H2-type" evidence="15">
    <location>
        <begin position="944"/>
        <end position="971"/>
    </location>
</feature>
<dbReference type="PROSITE" id="PS50157">
    <property type="entry name" value="ZINC_FINGER_C2H2_2"/>
    <property type="match status" value="12"/>
</dbReference>
<reference evidence="18" key="1">
    <citation type="submission" date="2025-08" db="UniProtKB">
        <authorList>
            <consortium name="RefSeq"/>
        </authorList>
    </citation>
    <scope>IDENTIFICATION</scope>
    <source>
        <tissue evidence="18">Leukocyte</tissue>
    </source>
</reference>
<evidence type="ECO:0000256" key="14">
    <source>
        <dbReference type="SAM" id="MobiDB-lite"/>
    </source>
</evidence>
<dbReference type="FunFam" id="3.30.160.60:FF:000012">
    <property type="entry name" value="RB-associated KRAB zinc finger protein-like"/>
    <property type="match status" value="1"/>
</dbReference>
<evidence type="ECO:0000256" key="11">
    <source>
        <dbReference type="ARBA" id="ARBA00023242"/>
    </source>
</evidence>
<gene>
    <name evidence="18" type="primary">Znf783</name>
</gene>
<keyword evidence="6 12" id="KW-0863">Zinc-finger</keyword>
<dbReference type="Gene3D" id="3.30.160.60">
    <property type="entry name" value="Classic Zinc Finger"/>
    <property type="match status" value="10"/>
</dbReference>
<dbReference type="SUPFAM" id="SSF57667">
    <property type="entry name" value="beta-beta-alpha zinc fingers"/>
    <property type="match status" value="7"/>
</dbReference>
<evidence type="ECO:0000313" key="18">
    <source>
        <dbReference type="RefSeq" id="XP_020014876.1"/>
    </source>
</evidence>
<evidence type="ECO:0000256" key="8">
    <source>
        <dbReference type="ARBA" id="ARBA00023015"/>
    </source>
</evidence>
<dbReference type="GO" id="GO:0005634">
    <property type="term" value="C:nucleus"/>
    <property type="evidence" value="ECO:0007669"/>
    <property type="project" value="UniProtKB-SubCell"/>
</dbReference>
<dbReference type="PROSITE" id="PS50806">
    <property type="entry name" value="KRAB_RELATED"/>
    <property type="match status" value="1"/>
</dbReference>
<evidence type="ECO:0000256" key="4">
    <source>
        <dbReference type="ARBA" id="ARBA00022723"/>
    </source>
</evidence>
<feature type="region of interest" description="Disordered" evidence="14">
    <location>
        <begin position="197"/>
        <end position="380"/>
    </location>
</feature>
<evidence type="ECO:0000259" key="16">
    <source>
        <dbReference type="PROSITE" id="PS50805"/>
    </source>
</evidence>
<keyword evidence="9" id="KW-0238">DNA-binding</keyword>
<feature type="compositionally biased region" description="Basic residues" evidence="14">
    <location>
        <begin position="336"/>
        <end position="355"/>
    </location>
</feature>
<feature type="domain" description="C2H2-type" evidence="15">
    <location>
        <begin position="533"/>
        <end position="560"/>
    </location>
</feature>
<proteinExistence type="inferred from homology"/>
<evidence type="ECO:0000256" key="13">
    <source>
        <dbReference type="SAM" id="Coils"/>
    </source>
</evidence>
<evidence type="ECO:0000256" key="6">
    <source>
        <dbReference type="ARBA" id="ARBA00022771"/>
    </source>
</evidence>
<feature type="domain" description="C2H2-type" evidence="15">
    <location>
        <begin position="857"/>
        <end position="887"/>
    </location>
</feature>
<evidence type="ECO:0000256" key="2">
    <source>
        <dbReference type="ARBA" id="ARBA00004123"/>
    </source>
</evidence>
<dbReference type="FunFam" id="3.30.160.60:FF:000100">
    <property type="entry name" value="Zinc finger 45-like"/>
    <property type="match status" value="1"/>
</dbReference>
<evidence type="ECO:0000256" key="9">
    <source>
        <dbReference type="ARBA" id="ARBA00023125"/>
    </source>
</evidence>
<evidence type="ECO:0000256" key="7">
    <source>
        <dbReference type="ARBA" id="ARBA00022833"/>
    </source>
</evidence>
<evidence type="ECO:0000259" key="15">
    <source>
        <dbReference type="PROSITE" id="PS50157"/>
    </source>
</evidence>
<feature type="domain" description="KRAB" evidence="16">
    <location>
        <begin position="144"/>
        <end position="215"/>
    </location>
</feature>
<accession>A0A8B7U624</accession>
<organism evidence="18">
    <name type="scientific">Castor canadensis</name>
    <name type="common">American beaver</name>
    <dbReference type="NCBI Taxonomy" id="51338"/>
    <lineage>
        <taxon>Eukaryota</taxon>
        <taxon>Metazoa</taxon>
        <taxon>Chordata</taxon>
        <taxon>Craniata</taxon>
        <taxon>Vertebrata</taxon>
        <taxon>Euteleostomi</taxon>
        <taxon>Mammalia</taxon>
        <taxon>Eutheria</taxon>
        <taxon>Euarchontoglires</taxon>
        <taxon>Glires</taxon>
        <taxon>Rodentia</taxon>
        <taxon>Castorimorpha</taxon>
        <taxon>Castoridae</taxon>
        <taxon>Castor</taxon>
    </lineage>
</organism>
<keyword evidence="4" id="KW-0479">Metal-binding</keyword>
<keyword evidence="13" id="KW-0175">Coiled coil</keyword>
<feature type="domain" description="C2H2-type" evidence="15">
    <location>
        <begin position="1000"/>
        <end position="1027"/>
    </location>
</feature>
<dbReference type="Pfam" id="PF13912">
    <property type="entry name" value="zf-C2H2_6"/>
    <property type="match status" value="1"/>
</dbReference>
<evidence type="ECO:0000256" key="5">
    <source>
        <dbReference type="ARBA" id="ARBA00022737"/>
    </source>
</evidence>
<keyword evidence="5" id="KW-0677">Repeat</keyword>
<feature type="region of interest" description="Disordered" evidence="14">
    <location>
        <begin position="1101"/>
        <end position="1141"/>
    </location>
</feature>
<feature type="domain" description="C2H2-type" evidence="15">
    <location>
        <begin position="916"/>
        <end position="943"/>
    </location>
</feature>
<feature type="domain" description="C2H2-type" evidence="15">
    <location>
        <begin position="505"/>
        <end position="532"/>
    </location>
</feature>
<dbReference type="GO" id="GO:0042802">
    <property type="term" value="F:identical protein binding"/>
    <property type="evidence" value="ECO:0007669"/>
    <property type="project" value="UniProtKB-ARBA"/>
</dbReference>
<dbReference type="KEGG" id="ccan:109683440"/>
<feature type="compositionally biased region" description="Basic and acidic residues" evidence="14">
    <location>
        <begin position="241"/>
        <end position="250"/>
    </location>
</feature>
<dbReference type="SMART" id="SM00355">
    <property type="entry name" value="ZnF_C2H2"/>
    <property type="match status" value="11"/>
</dbReference>
<feature type="coiled-coil region" evidence="13">
    <location>
        <begin position="634"/>
        <end position="689"/>
    </location>
</feature>
<dbReference type="Gene3D" id="6.10.140.140">
    <property type="match status" value="1"/>
</dbReference>
<dbReference type="SUPFAM" id="SSF109640">
    <property type="entry name" value="KRAB domain (Kruppel-associated box)"/>
    <property type="match status" value="1"/>
</dbReference>